<reference evidence="1 2" key="1">
    <citation type="submission" date="2010-01" db="EMBL/GenBank/DDBJ databases">
        <authorList>
            <person name="Dodson R."/>
            <person name="Madupu R."/>
            <person name="Durkin A.S."/>
            <person name="Torralba M."/>
            <person name="Methe B."/>
            <person name="Sutton G.G."/>
            <person name="Strausberg R.L."/>
            <person name="Nelson K.E."/>
        </authorList>
    </citation>
    <scope>NUCLEOTIDE SEQUENCE [LARGE SCALE GENOMIC DNA]</scope>
    <source>
        <strain evidence="1 2">653-L</strain>
    </source>
</reference>
<protein>
    <submittedName>
        <fullName evidence="1">Uncharacterized protein</fullName>
    </submittedName>
</protein>
<sequence length="58" mass="6334">MKNEEALISIIIANLIFQDKNLVGFSTVNSPVAGLHRACPSATLDKVICQLTLAYQLF</sequence>
<organism evidence="1 2">
    <name type="scientific">Peptostreptococcus anaerobius 653-L</name>
    <dbReference type="NCBI Taxonomy" id="596329"/>
    <lineage>
        <taxon>Bacteria</taxon>
        <taxon>Bacillati</taxon>
        <taxon>Bacillota</taxon>
        <taxon>Clostridia</taxon>
        <taxon>Peptostreptococcales</taxon>
        <taxon>Peptostreptococcaceae</taxon>
        <taxon>Peptostreptococcus</taxon>
    </lineage>
</organism>
<evidence type="ECO:0000313" key="1">
    <source>
        <dbReference type="EMBL" id="EFD04657.1"/>
    </source>
</evidence>
<dbReference type="AlphaFoldDB" id="D3MTA5"/>
<gene>
    <name evidence="1" type="ORF">HMPREF0631_1212</name>
</gene>
<proteinExistence type="predicted"/>
<comment type="caution">
    <text evidence="1">The sequence shown here is derived from an EMBL/GenBank/DDBJ whole genome shotgun (WGS) entry which is preliminary data.</text>
</comment>
<keyword evidence="2" id="KW-1185">Reference proteome</keyword>
<accession>D3MTA5</accession>
<dbReference type="EMBL" id="ADJN01000058">
    <property type="protein sequence ID" value="EFD04657.1"/>
    <property type="molecule type" value="Genomic_DNA"/>
</dbReference>
<dbReference type="Proteomes" id="UP000004206">
    <property type="component" value="Unassembled WGS sequence"/>
</dbReference>
<evidence type="ECO:0000313" key="2">
    <source>
        <dbReference type="Proteomes" id="UP000004206"/>
    </source>
</evidence>
<name>D3MTA5_9FIRM</name>